<dbReference type="EnsemblPlants" id="KQL04539">
    <property type="protein sequence ID" value="KQL04539"/>
    <property type="gene ID" value="SETIT_005056mg"/>
</dbReference>
<feature type="transmembrane region" description="Helical" evidence="5">
    <location>
        <begin position="93"/>
        <end position="113"/>
    </location>
</feature>
<evidence type="ECO:0000256" key="4">
    <source>
        <dbReference type="ARBA" id="ARBA00023136"/>
    </source>
</evidence>
<dbReference type="GO" id="GO:0140359">
    <property type="term" value="F:ABC-type transporter activity"/>
    <property type="evidence" value="ECO:0007669"/>
    <property type="project" value="InterPro"/>
</dbReference>
<dbReference type="Pfam" id="PF01061">
    <property type="entry name" value="ABC2_membrane"/>
    <property type="match status" value="1"/>
</dbReference>
<accession>K3XT01</accession>
<evidence type="ECO:0000313" key="7">
    <source>
        <dbReference type="EMBL" id="RCV24801.1"/>
    </source>
</evidence>
<dbReference type="OrthoDB" id="70398at2759"/>
<reference evidence="7" key="2">
    <citation type="submission" date="2015-07" db="EMBL/GenBank/DDBJ databases">
        <authorList>
            <person name="Noorani M."/>
        </authorList>
    </citation>
    <scope>NUCLEOTIDE SEQUENCE</scope>
    <source>
        <strain evidence="7">Yugu1</strain>
    </source>
</reference>
<evidence type="ECO:0000313" key="9">
    <source>
        <dbReference type="Proteomes" id="UP000004995"/>
    </source>
</evidence>
<dbReference type="PANTHER" id="PTHR48040">
    <property type="entry name" value="PLEIOTROPIC DRUG RESISTANCE PROTEIN 1-LIKE ISOFORM X1"/>
    <property type="match status" value="1"/>
</dbReference>
<dbReference type="EMBL" id="CM003532">
    <property type="protein sequence ID" value="RCV24801.1"/>
    <property type="molecule type" value="Genomic_DNA"/>
</dbReference>
<comment type="subcellular location">
    <subcellularLocation>
        <location evidence="1">Membrane</location>
        <topology evidence="1">Multi-pass membrane protein</topology>
    </subcellularLocation>
</comment>
<feature type="transmembrane region" description="Helical" evidence="5">
    <location>
        <begin position="188"/>
        <end position="209"/>
    </location>
</feature>
<dbReference type="HOGENOM" id="CLU_1201591_0_0_1"/>
<reference evidence="8" key="3">
    <citation type="submission" date="2018-08" db="UniProtKB">
        <authorList>
            <consortium name="EnsemblPlants"/>
        </authorList>
    </citation>
    <scope>IDENTIFICATION</scope>
    <source>
        <strain evidence="8">Yugu1</strain>
    </source>
</reference>
<dbReference type="InterPro" id="IPR013525">
    <property type="entry name" value="ABC2_TM"/>
</dbReference>
<evidence type="ECO:0000313" key="8">
    <source>
        <dbReference type="EnsemblPlants" id="KQL04539"/>
    </source>
</evidence>
<keyword evidence="4 5" id="KW-0472">Membrane</keyword>
<keyword evidence="3 5" id="KW-1133">Transmembrane helix</keyword>
<evidence type="ECO:0000256" key="5">
    <source>
        <dbReference type="SAM" id="Phobius"/>
    </source>
</evidence>
<dbReference type="PANTHER" id="PTHR48040:SF18">
    <property type="entry name" value="PLEIOTROPIC DRUG RESISTANCE PROTEIN 3-LIKE ISOFORM X1"/>
    <property type="match status" value="1"/>
</dbReference>
<gene>
    <name evidence="7" type="ORF">SETIT_5G115400v2</name>
</gene>
<dbReference type="Proteomes" id="UP000004995">
    <property type="component" value="Unassembled WGS sequence"/>
</dbReference>
<dbReference type="eggNOG" id="KOG0065">
    <property type="taxonomic scope" value="Eukaryota"/>
</dbReference>
<name>K3XT01_SETIT</name>
<reference evidence="7 9" key="1">
    <citation type="journal article" date="2012" name="Nat. Biotechnol.">
        <title>Reference genome sequence of the model plant Setaria.</title>
        <authorList>
            <person name="Bennetzen J.L."/>
            <person name="Schmutz J."/>
            <person name="Wang H."/>
            <person name="Percifield R."/>
            <person name="Hawkins J."/>
            <person name="Pontaroli A.C."/>
            <person name="Estep M."/>
            <person name="Feng L."/>
            <person name="Vaughn J.N."/>
            <person name="Grimwood J."/>
            <person name="Jenkins J."/>
            <person name="Barry K."/>
            <person name="Lindquist E."/>
            <person name="Hellsten U."/>
            <person name="Deshpande S."/>
            <person name="Wang X."/>
            <person name="Wu X."/>
            <person name="Mitros T."/>
            <person name="Triplett J."/>
            <person name="Yang X."/>
            <person name="Ye C.Y."/>
            <person name="Mauro-Herrera M."/>
            <person name="Wang L."/>
            <person name="Li P."/>
            <person name="Sharma M."/>
            <person name="Sharma R."/>
            <person name="Ronald P.C."/>
            <person name="Panaud O."/>
            <person name="Kellogg E.A."/>
            <person name="Brutnell T.P."/>
            <person name="Doust A.N."/>
            <person name="Tuskan G.A."/>
            <person name="Rokhsar D."/>
            <person name="Devos K.M."/>
        </authorList>
    </citation>
    <scope>NUCLEOTIDE SEQUENCE [LARGE SCALE GENOMIC DNA]</scope>
    <source>
        <strain evidence="9">cv. Yugu1</strain>
        <strain evidence="7">Yugu1</strain>
    </source>
</reference>
<evidence type="ECO:0000256" key="1">
    <source>
        <dbReference type="ARBA" id="ARBA00004141"/>
    </source>
</evidence>
<keyword evidence="9" id="KW-1185">Reference proteome</keyword>
<organism evidence="7">
    <name type="scientific">Setaria italica</name>
    <name type="common">Foxtail millet</name>
    <name type="synonym">Panicum italicum</name>
    <dbReference type="NCBI Taxonomy" id="4555"/>
    <lineage>
        <taxon>Eukaryota</taxon>
        <taxon>Viridiplantae</taxon>
        <taxon>Streptophyta</taxon>
        <taxon>Embryophyta</taxon>
        <taxon>Tracheophyta</taxon>
        <taxon>Spermatophyta</taxon>
        <taxon>Magnoliopsida</taxon>
        <taxon>Liliopsida</taxon>
        <taxon>Poales</taxon>
        <taxon>Poaceae</taxon>
        <taxon>PACMAD clade</taxon>
        <taxon>Panicoideae</taxon>
        <taxon>Panicodae</taxon>
        <taxon>Paniceae</taxon>
        <taxon>Cenchrinae</taxon>
        <taxon>Setaria</taxon>
    </lineage>
</organism>
<feature type="transmembrane region" description="Helical" evidence="5">
    <location>
        <begin position="125"/>
        <end position="142"/>
    </location>
</feature>
<proteinExistence type="predicted"/>
<dbReference type="EMBL" id="AGNK02002880">
    <property type="status" value="NOT_ANNOTATED_CDS"/>
    <property type="molecule type" value="Genomic_DNA"/>
</dbReference>
<sequence>MIMSYPSVSLCTSYYYEEFEKNCNPTTWMMDITSASMEFQLNIDFASAYQESPLHRDMQELVEKLSNPLPNSENLCFSYCFPQSRWGSPQYNLNRMVMTIMIALIFGVLYWRHAKILTWDTTADLFNVLGAMYMGAIQLGVYNDQSIISFSTTECIVMYREKVAGMYSSWAYSFAQAATEIPYVFIQVLLYTFIFFYTTFCLVLCYVYVGLLLVSVTPNSAIEAIWPYLKK</sequence>
<evidence type="ECO:0000256" key="2">
    <source>
        <dbReference type="ARBA" id="ARBA00022692"/>
    </source>
</evidence>
<evidence type="ECO:0000256" key="3">
    <source>
        <dbReference type="ARBA" id="ARBA00022989"/>
    </source>
</evidence>
<dbReference type="OMA" id="TTECIVM"/>
<keyword evidence="2 5" id="KW-0812">Transmembrane</keyword>
<evidence type="ECO:0000259" key="6">
    <source>
        <dbReference type="Pfam" id="PF01061"/>
    </source>
</evidence>
<dbReference type="AlphaFoldDB" id="K3XT01"/>
<dbReference type="Gramene" id="KQL04539">
    <property type="protein sequence ID" value="KQL04539"/>
    <property type="gene ID" value="SETIT_005056mg"/>
</dbReference>
<feature type="domain" description="ABC-2 type transporter transmembrane" evidence="6">
    <location>
        <begin position="83"/>
        <end position="215"/>
    </location>
</feature>
<dbReference type="GO" id="GO:0016020">
    <property type="term" value="C:membrane"/>
    <property type="evidence" value="ECO:0007669"/>
    <property type="project" value="UniProtKB-SubCell"/>
</dbReference>
<protein>
    <recommendedName>
        <fullName evidence="6">ABC-2 type transporter transmembrane domain-containing protein</fullName>
    </recommendedName>
</protein>